<feature type="signal peptide" evidence="1">
    <location>
        <begin position="1"/>
        <end position="26"/>
    </location>
</feature>
<keyword evidence="1" id="KW-0732">Signal</keyword>
<evidence type="ECO:0000256" key="1">
    <source>
        <dbReference type="SAM" id="SignalP"/>
    </source>
</evidence>
<comment type="caution">
    <text evidence="2">The sequence shown here is derived from an EMBL/GenBank/DDBJ whole genome shotgun (WGS) entry which is preliminary data.</text>
</comment>
<name>A0A1U7GTR8_9CYAN</name>
<dbReference type="Proteomes" id="UP000186391">
    <property type="component" value="Unassembled WGS sequence"/>
</dbReference>
<proteinExistence type="predicted"/>
<dbReference type="RefSeq" id="WP_062250106.1">
    <property type="nucleotide sequence ID" value="NZ_MRCA01000019.1"/>
</dbReference>
<dbReference type="OrthoDB" id="513588at2"/>
<sequence length="176" mass="17433">MKNTLFYKITAVAIGSLLSLSGTAFASTYRTTEITLTNTLGNVETLVAQVPLQLALREVPAFAKSVSVAESALGNALAAAQSQAITGSGKTALAKSIAQAKTLIGNATAISGSTAISDKKAIAVSLSKAETVLGDALAIAQSDAISGPGKPAIATSLATAKTAVGNATAIAQSSVR</sequence>
<organism evidence="2 3">
    <name type="scientific">Fischerella major NIES-592</name>
    <dbReference type="NCBI Taxonomy" id="210994"/>
    <lineage>
        <taxon>Bacteria</taxon>
        <taxon>Bacillati</taxon>
        <taxon>Cyanobacteriota</taxon>
        <taxon>Cyanophyceae</taxon>
        <taxon>Nostocales</taxon>
        <taxon>Hapalosiphonaceae</taxon>
        <taxon>Fischerella</taxon>
    </lineage>
</organism>
<evidence type="ECO:0000313" key="2">
    <source>
        <dbReference type="EMBL" id="OKH11345.1"/>
    </source>
</evidence>
<reference evidence="2 3" key="1">
    <citation type="submission" date="2016-11" db="EMBL/GenBank/DDBJ databases">
        <title>Draft Genome Sequences of Nine Cyanobacterial Strains from Diverse Habitats.</title>
        <authorList>
            <person name="Zhu T."/>
            <person name="Hou S."/>
            <person name="Lu X."/>
            <person name="Hess W.R."/>
        </authorList>
    </citation>
    <scope>NUCLEOTIDE SEQUENCE [LARGE SCALE GENOMIC DNA]</scope>
    <source>
        <strain evidence="2 3">NIES-592</strain>
    </source>
</reference>
<accession>A0A1U7GTR8</accession>
<gene>
    <name evidence="2" type="ORF">NIES592_21810</name>
</gene>
<evidence type="ECO:0000313" key="3">
    <source>
        <dbReference type="Proteomes" id="UP000186391"/>
    </source>
</evidence>
<dbReference type="AlphaFoldDB" id="A0A1U7GTR8"/>
<protein>
    <submittedName>
        <fullName evidence="2">Uncharacterized protein</fullName>
    </submittedName>
</protein>
<feature type="chain" id="PRO_5010525709" evidence="1">
    <location>
        <begin position="27"/>
        <end position="176"/>
    </location>
</feature>
<dbReference type="EMBL" id="MRCA01000019">
    <property type="protein sequence ID" value="OKH11345.1"/>
    <property type="molecule type" value="Genomic_DNA"/>
</dbReference>
<keyword evidence="3" id="KW-1185">Reference proteome</keyword>